<accession>A0A4P8L5I3</accession>
<dbReference type="AlphaFoldDB" id="A0A4P8L5I3"/>
<reference evidence="2 3" key="1">
    <citation type="submission" date="2019-05" db="EMBL/GenBank/DDBJ databases">
        <title>The Complete Genome Sequence of the n-alkane-degrading Desulfoglaeba alkanexedens ALDC reveals multiple alkylsuccinate synthase gene clusters.</title>
        <authorList>
            <person name="Callaghan A.V."/>
            <person name="Davidova I.A."/>
            <person name="Duncan K.E."/>
            <person name="Morris B."/>
            <person name="McInerney M.J."/>
        </authorList>
    </citation>
    <scope>NUCLEOTIDE SEQUENCE [LARGE SCALE GENOMIC DNA]</scope>
    <source>
        <strain evidence="2 3">ALDC</strain>
    </source>
</reference>
<dbReference type="Proteomes" id="UP000298602">
    <property type="component" value="Chromosome"/>
</dbReference>
<dbReference type="SUPFAM" id="SSF56399">
    <property type="entry name" value="ADP-ribosylation"/>
    <property type="match status" value="1"/>
</dbReference>
<dbReference type="Gene3D" id="3.20.170.30">
    <property type="match status" value="1"/>
</dbReference>
<proteinExistence type="predicted"/>
<name>A0A4P8L5I3_9BACT</name>
<feature type="compositionally biased region" description="Basic and acidic residues" evidence="1">
    <location>
        <begin position="249"/>
        <end position="262"/>
    </location>
</feature>
<dbReference type="RefSeq" id="WP_137425575.1">
    <property type="nucleotide sequence ID" value="NZ_CP040098.1"/>
</dbReference>
<feature type="region of interest" description="Disordered" evidence="1">
    <location>
        <begin position="222"/>
        <end position="262"/>
    </location>
</feature>
<dbReference type="EMBL" id="CP040098">
    <property type="protein sequence ID" value="QCQ23296.1"/>
    <property type="molecule type" value="Genomic_DNA"/>
</dbReference>
<protein>
    <recommendedName>
        <fullName evidence="4">RNA 2'-phosphotransferase</fullName>
    </recommendedName>
</protein>
<reference evidence="2 3" key="2">
    <citation type="submission" date="2019-05" db="EMBL/GenBank/DDBJ databases">
        <authorList>
            <person name="Suflita J.M."/>
            <person name="Marks C.R."/>
        </authorList>
    </citation>
    <scope>NUCLEOTIDE SEQUENCE [LARGE SCALE GENOMIC DNA]</scope>
    <source>
        <strain evidence="2 3">ALDC</strain>
    </source>
</reference>
<dbReference type="KEGG" id="dax:FDQ92_14610"/>
<evidence type="ECO:0000256" key="1">
    <source>
        <dbReference type="SAM" id="MobiDB-lite"/>
    </source>
</evidence>
<organism evidence="2 3">
    <name type="scientific">Desulfoglaeba alkanexedens ALDC</name>
    <dbReference type="NCBI Taxonomy" id="980445"/>
    <lineage>
        <taxon>Bacteria</taxon>
        <taxon>Pseudomonadati</taxon>
        <taxon>Thermodesulfobacteriota</taxon>
        <taxon>Syntrophobacteria</taxon>
        <taxon>Syntrophobacterales</taxon>
        <taxon>Syntrophobacteraceae</taxon>
        <taxon>Desulfoglaeba</taxon>
    </lineage>
</organism>
<dbReference type="InterPro" id="IPR042081">
    <property type="entry name" value="RNA_2'-PTrans_C"/>
</dbReference>
<evidence type="ECO:0000313" key="3">
    <source>
        <dbReference type="Proteomes" id="UP000298602"/>
    </source>
</evidence>
<evidence type="ECO:0008006" key="4">
    <source>
        <dbReference type="Google" id="ProtNLM"/>
    </source>
</evidence>
<sequence length="262" mass="29500">MSAKIPPKTLAKTLAAIGCHMPDAFGLFWDEDGTMPWKDFLLALHEDPGLRFVRDAHLQEIDFLGIEMPFRLVDRVLRLKEAEPVPRYRPAVPPRRLYFAIRRKQYPHAAANGLLASGRPFMPLAVDKDLALRIARRRDPDPIAVDILAAEAHESGIVFLKSGEHLFLAANLPVRFLVFPKMSLEFLEREPAKLRVPKERRAQRALSEEALGGSFFVTADRLAGSSGQNEPPVSGTPKKSKKGARSGGWKREARELRRKREL</sequence>
<dbReference type="OrthoDB" id="5516784at2"/>
<evidence type="ECO:0000313" key="2">
    <source>
        <dbReference type="EMBL" id="QCQ23296.1"/>
    </source>
</evidence>
<keyword evidence="3" id="KW-1185">Reference proteome</keyword>
<gene>
    <name evidence="2" type="ORF">FDQ92_14610</name>
</gene>